<comment type="caution">
    <text evidence="2">The sequence shown here is derived from an EMBL/GenBank/DDBJ whole genome shotgun (WGS) entry which is preliminary data.</text>
</comment>
<proteinExistence type="predicted"/>
<name>A0A8J2PR03_9HEXA</name>
<keyword evidence="1" id="KW-0812">Transmembrane</keyword>
<feature type="transmembrane region" description="Helical" evidence="1">
    <location>
        <begin position="135"/>
        <end position="160"/>
    </location>
</feature>
<keyword evidence="3" id="KW-1185">Reference proteome</keyword>
<gene>
    <name evidence="2" type="ORF">AFUS01_LOCUS34510</name>
</gene>
<evidence type="ECO:0000313" key="2">
    <source>
        <dbReference type="EMBL" id="CAG7824351.1"/>
    </source>
</evidence>
<feature type="transmembrane region" description="Helical" evidence="1">
    <location>
        <begin position="20"/>
        <end position="40"/>
    </location>
</feature>
<keyword evidence="1" id="KW-1133">Transmembrane helix</keyword>
<evidence type="ECO:0000256" key="1">
    <source>
        <dbReference type="SAM" id="Phobius"/>
    </source>
</evidence>
<keyword evidence="1" id="KW-0472">Membrane</keyword>
<dbReference type="Proteomes" id="UP000708208">
    <property type="component" value="Unassembled WGS sequence"/>
</dbReference>
<feature type="transmembrane region" description="Helical" evidence="1">
    <location>
        <begin position="80"/>
        <end position="98"/>
    </location>
</feature>
<protein>
    <submittedName>
        <fullName evidence="2">Uncharacterized protein</fullName>
    </submittedName>
</protein>
<sequence length="167" mass="18980">KQQSKFGGFRNRAYSIQEMVIITMPIINLVPFFVLIIFFMKPDRIFSVYVLLPPQLKTSAVKIICTIIDGALISLTTTSSIVGLFLQLLFFLMITTFLKTEEHRISPRVGDSQSVIGKIKDALKKCRYIQLTIQLFNANFAFVIFWLKLYGITGTVLFAYTSLSLHA</sequence>
<dbReference type="AlphaFoldDB" id="A0A8J2PR03"/>
<dbReference type="EMBL" id="CAJVCH010532430">
    <property type="protein sequence ID" value="CAG7824351.1"/>
    <property type="molecule type" value="Genomic_DNA"/>
</dbReference>
<accession>A0A8J2PR03</accession>
<evidence type="ECO:0000313" key="3">
    <source>
        <dbReference type="Proteomes" id="UP000708208"/>
    </source>
</evidence>
<organism evidence="2 3">
    <name type="scientific">Allacma fusca</name>
    <dbReference type="NCBI Taxonomy" id="39272"/>
    <lineage>
        <taxon>Eukaryota</taxon>
        <taxon>Metazoa</taxon>
        <taxon>Ecdysozoa</taxon>
        <taxon>Arthropoda</taxon>
        <taxon>Hexapoda</taxon>
        <taxon>Collembola</taxon>
        <taxon>Symphypleona</taxon>
        <taxon>Sminthuridae</taxon>
        <taxon>Allacma</taxon>
    </lineage>
</organism>
<reference evidence="2" key="1">
    <citation type="submission" date="2021-06" db="EMBL/GenBank/DDBJ databases">
        <authorList>
            <person name="Hodson N. C."/>
            <person name="Mongue J. A."/>
            <person name="Jaron S. K."/>
        </authorList>
    </citation>
    <scope>NUCLEOTIDE SEQUENCE</scope>
</reference>
<feature type="non-terminal residue" evidence="2">
    <location>
        <position position="167"/>
    </location>
</feature>
<feature type="non-terminal residue" evidence="2">
    <location>
        <position position="1"/>
    </location>
</feature>